<dbReference type="Proteomes" id="UP001152320">
    <property type="component" value="Chromosome 1"/>
</dbReference>
<organism evidence="4 5">
    <name type="scientific">Holothuria leucospilota</name>
    <name type="common">Black long sea cucumber</name>
    <name type="synonym">Mertensiothuria leucospilota</name>
    <dbReference type="NCBI Taxonomy" id="206669"/>
    <lineage>
        <taxon>Eukaryota</taxon>
        <taxon>Metazoa</taxon>
        <taxon>Echinodermata</taxon>
        <taxon>Eleutherozoa</taxon>
        <taxon>Echinozoa</taxon>
        <taxon>Holothuroidea</taxon>
        <taxon>Aspidochirotacea</taxon>
        <taxon>Aspidochirotida</taxon>
        <taxon>Holothuriidae</taxon>
        <taxon>Holothuria</taxon>
    </lineage>
</organism>
<dbReference type="AlphaFoldDB" id="A0A9Q1HMB0"/>
<keyword evidence="1 2" id="KW-1015">Disulfide bond</keyword>
<feature type="domain" description="SRCR" evidence="3">
    <location>
        <begin position="1"/>
        <end position="90"/>
    </location>
</feature>
<evidence type="ECO:0000313" key="5">
    <source>
        <dbReference type="Proteomes" id="UP001152320"/>
    </source>
</evidence>
<protein>
    <submittedName>
        <fullName evidence="4">Lysyl oxidase-like 4</fullName>
    </submittedName>
</protein>
<sequence length="104" mass="11424">MVACQQLGFQMAILNYSNAFFGKGVLPHGLQDIRCIGNETSLLNCNESRSTRLKQTVPCVPHPFSRKMVCGTSTGVNACTHRNDVGVLCGGKLKLFLYLPTHRL</sequence>
<evidence type="ECO:0000259" key="3">
    <source>
        <dbReference type="PROSITE" id="PS50287"/>
    </source>
</evidence>
<dbReference type="PANTHER" id="PTHR48071">
    <property type="entry name" value="SRCR DOMAIN-CONTAINING PROTEIN"/>
    <property type="match status" value="1"/>
</dbReference>
<dbReference type="PROSITE" id="PS50287">
    <property type="entry name" value="SRCR_2"/>
    <property type="match status" value="1"/>
</dbReference>
<dbReference type="EMBL" id="JAIZAY010000001">
    <property type="protein sequence ID" value="KAJ8050923.1"/>
    <property type="molecule type" value="Genomic_DNA"/>
</dbReference>
<gene>
    <name evidence="4" type="ORF">HOLleu_04306</name>
</gene>
<dbReference type="Pfam" id="PF00530">
    <property type="entry name" value="SRCR"/>
    <property type="match status" value="1"/>
</dbReference>
<evidence type="ECO:0000313" key="4">
    <source>
        <dbReference type="EMBL" id="KAJ8050923.1"/>
    </source>
</evidence>
<keyword evidence="5" id="KW-1185">Reference proteome</keyword>
<feature type="disulfide bond" evidence="2">
    <location>
        <begin position="35"/>
        <end position="45"/>
    </location>
</feature>
<name>A0A9Q1HMB0_HOLLE</name>
<evidence type="ECO:0000256" key="1">
    <source>
        <dbReference type="ARBA" id="ARBA00023157"/>
    </source>
</evidence>
<reference evidence="4" key="1">
    <citation type="submission" date="2021-10" db="EMBL/GenBank/DDBJ databases">
        <title>Tropical sea cucumber genome reveals ecological adaptation and Cuvierian tubules defense mechanism.</title>
        <authorList>
            <person name="Chen T."/>
        </authorList>
    </citation>
    <scope>NUCLEOTIDE SEQUENCE</scope>
    <source>
        <strain evidence="4">Nanhai2018</strain>
        <tissue evidence="4">Muscle</tissue>
    </source>
</reference>
<comment type="caution">
    <text evidence="4">The sequence shown here is derived from an EMBL/GenBank/DDBJ whole genome shotgun (WGS) entry which is preliminary data.</text>
</comment>
<evidence type="ECO:0000256" key="2">
    <source>
        <dbReference type="PROSITE-ProRule" id="PRU00196"/>
    </source>
</evidence>
<dbReference type="InterPro" id="IPR001190">
    <property type="entry name" value="SRCR"/>
</dbReference>
<accession>A0A9Q1HMB0</accession>
<dbReference type="PANTHER" id="PTHR48071:SF18">
    <property type="entry name" value="DELETED IN MALIGNANT BRAIN TUMORS 1 PROTEIN-RELATED"/>
    <property type="match status" value="1"/>
</dbReference>
<dbReference type="OrthoDB" id="536948at2759"/>
<proteinExistence type="predicted"/>
<dbReference type="Gene3D" id="3.10.250.10">
    <property type="entry name" value="SRCR-like domain"/>
    <property type="match status" value="1"/>
</dbReference>
<dbReference type="SUPFAM" id="SSF56487">
    <property type="entry name" value="SRCR-like"/>
    <property type="match status" value="1"/>
</dbReference>
<dbReference type="InterPro" id="IPR036772">
    <property type="entry name" value="SRCR-like_dom_sf"/>
</dbReference>
<dbReference type="GO" id="GO:0016020">
    <property type="term" value="C:membrane"/>
    <property type="evidence" value="ECO:0007669"/>
    <property type="project" value="InterPro"/>
</dbReference>
<comment type="caution">
    <text evidence="2">Lacks conserved residue(s) required for the propagation of feature annotation.</text>
</comment>